<dbReference type="Proteomes" id="UP000199663">
    <property type="component" value="Unassembled WGS sequence"/>
</dbReference>
<proteinExistence type="predicted"/>
<keyword evidence="2" id="KW-1185">Reference proteome</keyword>
<sequence>MVFIDNYLIKLDFELKIAAVTEDFSEKEKLAQRNYDTKSIKLYRFEDDVLQLLQEGKESTITTQELNSRIMSTFDPNAATYCTNCDKIKCSLNSNIEGVTFNGGNNFTYRLESKHVYQKVAIYFRLFSESKYMRRPSGSFLTWNSESTTLYIWYDVKFKSKKSGSSEIFLVNSTNIFSNQLKPEYYVSSRGLEKYWVKSQFFGEVGGNHGYSPTGDYWQFNLCDIKDGY</sequence>
<accession>A0A1H3NPP9</accession>
<evidence type="ECO:0000313" key="2">
    <source>
        <dbReference type="Proteomes" id="UP000199663"/>
    </source>
</evidence>
<comment type="caution">
    <text evidence="1">The sequence shown here is derived from an EMBL/GenBank/DDBJ whole genome shotgun (WGS) entry which is preliminary data.</text>
</comment>
<dbReference type="EMBL" id="FNQC01000003">
    <property type="protein sequence ID" value="SDY90139.1"/>
    <property type="molecule type" value="Genomic_DNA"/>
</dbReference>
<protein>
    <submittedName>
        <fullName evidence="1">Uncharacterized protein</fullName>
    </submittedName>
</protein>
<evidence type="ECO:0000313" key="1">
    <source>
        <dbReference type="EMBL" id="SDY90139.1"/>
    </source>
</evidence>
<reference evidence="1 2" key="1">
    <citation type="submission" date="2016-10" db="EMBL/GenBank/DDBJ databases">
        <authorList>
            <person name="Varghese N."/>
            <person name="Submissions S."/>
        </authorList>
    </citation>
    <scope>NUCLEOTIDE SEQUENCE [LARGE SCALE GENOMIC DNA]</scope>
    <source>
        <strain evidence="1 2">DSM 17997</strain>
    </source>
</reference>
<name>A0A1H3NPP9_9BACT</name>
<organism evidence="1 2">
    <name type="scientific">Rhodonellum ikkaensis</name>
    <dbReference type="NCBI Taxonomy" id="336829"/>
    <lineage>
        <taxon>Bacteria</taxon>
        <taxon>Pseudomonadati</taxon>
        <taxon>Bacteroidota</taxon>
        <taxon>Cytophagia</taxon>
        <taxon>Cytophagales</taxon>
        <taxon>Cytophagaceae</taxon>
        <taxon>Rhodonellum</taxon>
    </lineage>
</organism>
<gene>
    <name evidence="1" type="ORF">SAMN05444412_103328</name>
</gene>